<dbReference type="NCBIfam" id="NF041497">
    <property type="entry name" value="MobV"/>
    <property type="match status" value="1"/>
</dbReference>
<dbReference type="Proteomes" id="UP000574067">
    <property type="component" value="Unassembled WGS sequence"/>
</dbReference>
<organism evidence="2 3">
    <name type="scientific">Azohydromonas caseinilytica</name>
    <dbReference type="NCBI Taxonomy" id="2728836"/>
    <lineage>
        <taxon>Bacteria</taxon>
        <taxon>Pseudomonadati</taxon>
        <taxon>Pseudomonadota</taxon>
        <taxon>Betaproteobacteria</taxon>
        <taxon>Burkholderiales</taxon>
        <taxon>Sphaerotilaceae</taxon>
        <taxon>Azohydromonas</taxon>
    </lineage>
</organism>
<feature type="region of interest" description="Disordered" evidence="1">
    <location>
        <begin position="17"/>
        <end position="47"/>
    </location>
</feature>
<reference evidence="2 3" key="1">
    <citation type="submission" date="2020-04" db="EMBL/GenBank/DDBJ databases">
        <title>Azohydromonas sp. isolated from soil.</title>
        <authorList>
            <person name="Dahal R.H."/>
        </authorList>
    </citation>
    <scope>NUCLEOTIDE SEQUENCE [LARGE SCALE GENOMIC DNA]</scope>
    <source>
        <strain evidence="2 3">G-1-1-14</strain>
    </source>
</reference>
<protein>
    <recommendedName>
        <fullName evidence="4">Toprim domain-containing protein</fullName>
    </recommendedName>
</protein>
<comment type="caution">
    <text evidence="2">The sequence shown here is derived from an EMBL/GenBank/DDBJ whole genome shotgun (WGS) entry which is preliminary data.</text>
</comment>
<evidence type="ECO:0000313" key="3">
    <source>
        <dbReference type="Proteomes" id="UP000574067"/>
    </source>
</evidence>
<evidence type="ECO:0000256" key="1">
    <source>
        <dbReference type="SAM" id="MobiDB-lite"/>
    </source>
</evidence>
<dbReference type="Pfam" id="PF01076">
    <property type="entry name" value="Mob_Pre"/>
    <property type="match status" value="1"/>
</dbReference>
<name>A0A848FIS9_9BURK</name>
<dbReference type="EMBL" id="JABBFW010000072">
    <property type="protein sequence ID" value="NML19184.1"/>
    <property type="molecule type" value="Genomic_DNA"/>
</dbReference>
<evidence type="ECO:0008006" key="4">
    <source>
        <dbReference type="Google" id="ProtNLM"/>
    </source>
</evidence>
<proteinExistence type="predicted"/>
<gene>
    <name evidence="2" type="ORF">HHL10_29910</name>
</gene>
<dbReference type="Pfam" id="PF13155">
    <property type="entry name" value="Toprim_2"/>
    <property type="match status" value="1"/>
</dbReference>
<dbReference type="Gene3D" id="3.30.930.30">
    <property type="match status" value="1"/>
</dbReference>
<dbReference type="GO" id="GO:0003677">
    <property type="term" value="F:DNA binding"/>
    <property type="evidence" value="ECO:0007669"/>
    <property type="project" value="InterPro"/>
</dbReference>
<dbReference type="RefSeq" id="WP_169164072.1">
    <property type="nucleotide sequence ID" value="NZ_JABBFW010000072.1"/>
</dbReference>
<dbReference type="AlphaFoldDB" id="A0A848FIS9"/>
<dbReference type="GO" id="GO:0006310">
    <property type="term" value="P:DNA recombination"/>
    <property type="evidence" value="ECO:0007669"/>
    <property type="project" value="InterPro"/>
</dbReference>
<sequence length="573" mass="63503">MAYAILRTAKLTSLGNVGGSARHTFRERQTPNADPERTGHNRTTGAQSAREVIAGVNARLATVPTVRKNAVLAVEYFIGASPEWFKEKSTQEREAYFDAAEKWLRLRHGEENVIAFNRQYDETSPHCTAYVVPIDPRGRLNCSYFLDGREKLSLMQTEFAEKVGRRFSLERGIEGSKAKHQTIKQYYAKIQEPVQHIQVTPEGVQPKILRKGLITSDYETPELIAQRITKHVQAAYAPALEAAKQHHAEKAAKAAREARLVELRAKAIVPHDLPLEAVLERLGYERDAKERTTWRTPAGRLTVNGATFNAHELGWGGSGAVNLVRLIEQTDFKGAVNLLASEFGTAPVLSQVVADMRGRTEAAARAPKRVYAPPEPSQDHWPRVRHYLTEIRSLGAQLVDKLCELGKLYADRFANAVFVLGNGEGVELHGTGEMPFHGVRGARQPFTLLTARGAPQKVAFVGSAIEALSLYELGFEGRVMSLAGSTATEAKKQADRVRQEGLTVVAAFSNDRAGEQLSAHLGQARQRIYPGHGKDWNEALRYERATPGQRLVLEQQKLIQQQRTHSRGGPRIG</sequence>
<keyword evidence="3" id="KW-1185">Reference proteome</keyword>
<evidence type="ECO:0000313" key="2">
    <source>
        <dbReference type="EMBL" id="NML19184.1"/>
    </source>
</evidence>
<feature type="compositionally biased region" description="Basic and acidic residues" evidence="1">
    <location>
        <begin position="24"/>
        <end position="39"/>
    </location>
</feature>
<dbReference type="InterPro" id="IPR001668">
    <property type="entry name" value="Mob_Pre"/>
</dbReference>
<dbReference type="Gene3D" id="3.40.1360.10">
    <property type="match status" value="1"/>
</dbReference>
<accession>A0A848FIS9</accession>
<dbReference type="CDD" id="cd17242">
    <property type="entry name" value="MobM_relaxase"/>
    <property type="match status" value="1"/>
</dbReference>